<evidence type="ECO:0000259" key="4">
    <source>
        <dbReference type="PROSITE" id="PS50893"/>
    </source>
</evidence>
<evidence type="ECO:0000313" key="6">
    <source>
        <dbReference type="Proteomes" id="UP001519290"/>
    </source>
</evidence>
<dbReference type="SUPFAM" id="SSF52540">
    <property type="entry name" value="P-loop containing nucleoside triphosphate hydrolases"/>
    <property type="match status" value="1"/>
</dbReference>
<evidence type="ECO:0000256" key="1">
    <source>
        <dbReference type="ARBA" id="ARBA00022448"/>
    </source>
</evidence>
<dbReference type="InterPro" id="IPR003593">
    <property type="entry name" value="AAA+_ATPase"/>
</dbReference>
<dbReference type="Pfam" id="PF00005">
    <property type="entry name" value="ABC_tran"/>
    <property type="match status" value="1"/>
</dbReference>
<dbReference type="PANTHER" id="PTHR42939">
    <property type="entry name" value="ABC TRANSPORTER ATP-BINDING PROTEIN ALBC-RELATED"/>
    <property type="match status" value="1"/>
</dbReference>
<keyword evidence="3 5" id="KW-0067">ATP-binding</keyword>
<dbReference type="InterPro" id="IPR003439">
    <property type="entry name" value="ABC_transporter-like_ATP-bd"/>
</dbReference>
<gene>
    <name evidence="5" type="ORF">JOF43_000819</name>
</gene>
<keyword evidence="6" id="KW-1185">Reference proteome</keyword>
<organism evidence="5 6">
    <name type="scientific">Brachybacterium sacelli</name>
    <dbReference type="NCBI Taxonomy" id="173364"/>
    <lineage>
        <taxon>Bacteria</taxon>
        <taxon>Bacillati</taxon>
        <taxon>Actinomycetota</taxon>
        <taxon>Actinomycetes</taxon>
        <taxon>Micrococcales</taxon>
        <taxon>Dermabacteraceae</taxon>
        <taxon>Brachybacterium</taxon>
    </lineage>
</organism>
<proteinExistence type="predicted"/>
<name>A0ABS4WXD2_9MICO</name>
<evidence type="ECO:0000313" key="5">
    <source>
        <dbReference type="EMBL" id="MBP2380862.1"/>
    </source>
</evidence>
<evidence type="ECO:0000256" key="3">
    <source>
        <dbReference type="ARBA" id="ARBA00022840"/>
    </source>
</evidence>
<protein>
    <submittedName>
        <fullName evidence="5">ABC-2 type transport system ATP-binding protein</fullName>
    </submittedName>
</protein>
<accession>A0ABS4WXD2</accession>
<evidence type="ECO:0000256" key="2">
    <source>
        <dbReference type="ARBA" id="ARBA00022741"/>
    </source>
</evidence>
<sequence length="229" mass="24997">MSFIVQAPLHVRSGTFELGPVQIGAVESGVTLVAGGNGCGKSTLFRELDRTARAEGRRIAFLPQTFTFPPFARVRDVCRFVAERRIDEREQRGAAIEEALARTGLTEQAQLSTRRLSGGMHRRLGICLTVIGDPEVVVLDEPSTGLDVSQRRGLREVIRAVARTTPVLMSTHIVDDIDVLADRVLLLRDGKAVFDGSSGEFLGHADGDAERPWESAYERLLASSVEEVS</sequence>
<dbReference type="Proteomes" id="UP001519290">
    <property type="component" value="Unassembled WGS sequence"/>
</dbReference>
<dbReference type="InterPro" id="IPR027417">
    <property type="entry name" value="P-loop_NTPase"/>
</dbReference>
<feature type="domain" description="ABC transporter" evidence="4">
    <location>
        <begin position="3"/>
        <end position="214"/>
    </location>
</feature>
<keyword evidence="2" id="KW-0547">Nucleotide-binding</keyword>
<dbReference type="EMBL" id="JAGIOD010000001">
    <property type="protein sequence ID" value="MBP2380862.1"/>
    <property type="molecule type" value="Genomic_DNA"/>
</dbReference>
<dbReference type="Gene3D" id="3.40.50.300">
    <property type="entry name" value="P-loop containing nucleotide triphosphate hydrolases"/>
    <property type="match status" value="1"/>
</dbReference>
<dbReference type="RefSeq" id="WP_209899462.1">
    <property type="nucleotide sequence ID" value="NZ_BAAAJW010000004.1"/>
</dbReference>
<comment type="caution">
    <text evidence="5">The sequence shown here is derived from an EMBL/GenBank/DDBJ whole genome shotgun (WGS) entry which is preliminary data.</text>
</comment>
<dbReference type="PROSITE" id="PS50893">
    <property type="entry name" value="ABC_TRANSPORTER_2"/>
    <property type="match status" value="1"/>
</dbReference>
<keyword evidence="1" id="KW-0813">Transport</keyword>
<dbReference type="InterPro" id="IPR051782">
    <property type="entry name" value="ABC_Transporter_VariousFunc"/>
</dbReference>
<dbReference type="GO" id="GO:0005524">
    <property type="term" value="F:ATP binding"/>
    <property type="evidence" value="ECO:0007669"/>
    <property type="project" value="UniProtKB-KW"/>
</dbReference>
<dbReference type="SMART" id="SM00382">
    <property type="entry name" value="AAA"/>
    <property type="match status" value="1"/>
</dbReference>
<reference evidence="5 6" key="1">
    <citation type="submission" date="2021-03" db="EMBL/GenBank/DDBJ databases">
        <title>Sequencing the genomes of 1000 actinobacteria strains.</title>
        <authorList>
            <person name="Klenk H.-P."/>
        </authorList>
    </citation>
    <scope>NUCLEOTIDE SEQUENCE [LARGE SCALE GENOMIC DNA]</scope>
    <source>
        <strain evidence="5 6">DSM 14566</strain>
    </source>
</reference>
<dbReference type="PANTHER" id="PTHR42939:SF1">
    <property type="entry name" value="ABC TRANSPORTER ATP-BINDING PROTEIN ALBC-RELATED"/>
    <property type="match status" value="1"/>
</dbReference>